<protein>
    <recommendedName>
        <fullName evidence="4">Transcription factor domain-containing protein</fullName>
    </recommendedName>
</protein>
<proteinExistence type="predicted"/>
<gene>
    <name evidence="2" type="ORF">LIPSTDRAFT_62105</name>
</gene>
<sequence length="361" mass="39830">MYTTSLPVEAFMAVGHVESAERNAMRFALGALPDWMDKGFLVTGSGRTLSTSDKLIRSASQHGNDFPEATTSNDHMGSKSSAQPYFPPWPTALGDSILNGGAADALLMHYLDEAFYIQYPFYHSNGRQGRGWLFSILRRDKSAYYAAVALSECHILSTVPPNTDITTNLAQMRAKDGYYDLAFQGLESLTSLLRFLFCELFVGVVQARMGLLIPGSTGPESGSKQHDKRTLDSKDEKLADIKNTPLTEPSLWDHSGVLSPPIHAEISKIFTLSANTYLRVVISGAHPELPEITESVSETVLAFKSLKDPRLLRNAIWLFCISGCLALEEQQSFFRDLVTAADIAQWTVGTCFEAFKIIEDN</sequence>
<reference evidence="2 3" key="1">
    <citation type="journal article" date="2016" name="Proc. Natl. Acad. Sci. U.S.A.">
        <title>Comparative genomics of biotechnologically important yeasts.</title>
        <authorList>
            <person name="Riley R."/>
            <person name="Haridas S."/>
            <person name="Wolfe K.H."/>
            <person name="Lopes M.R."/>
            <person name="Hittinger C.T."/>
            <person name="Goeker M."/>
            <person name="Salamov A.A."/>
            <person name="Wisecaver J.H."/>
            <person name="Long T.M."/>
            <person name="Calvey C.H."/>
            <person name="Aerts A.L."/>
            <person name="Barry K.W."/>
            <person name="Choi C."/>
            <person name="Clum A."/>
            <person name="Coughlan A.Y."/>
            <person name="Deshpande S."/>
            <person name="Douglass A.P."/>
            <person name="Hanson S.J."/>
            <person name="Klenk H.-P."/>
            <person name="LaButti K.M."/>
            <person name="Lapidus A."/>
            <person name="Lindquist E.A."/>
            <person name="Lipzen A.M."/>
            <person name="Meier-Kolthoff J.P."/>
            <person name="Ohm R.A."/>
            <person name="Otillar R.P."/>
            <person name="Pangilinan J.L."/>
            <person name="Peng Y."/>
            <person name="Rokas A."/>
            <person name="Rosa C.A."/>
            <person name="Scheuner C."/>
            <person name="Sibirny A.A."/>
            <person name="Slot J.C."/>
            <person name="Stielow J.B."/>
            <person name="Sun H."/>
            <person name="Kurtzman C.P."/>
            <person name="Blackwell M."/>
            <person name="Grigoriev I.V."/>
            <person name="Jeffries T.W."/>
        </authorList>
    </citation>
    <scope>NUCLEOTIDE SEQUENCE [LARGE SCALE GENOMIC DNA]</scope>
    <source>
        <strain evidence="2 3">NRRL Y-11557</strain>
    </source>
</reference>
<evidence type="ECO:0000256" key="1">
    <source>
        <dbReference type="SAM" id="MobiDB-lite"/>
    </source>
</evidence>
<evidence type="ECO:0000313" key="2">
    <source>
        <dbReference type="EMBL" id="ODQ74008.1"/>
    </source>
</evidence>
<organism evidence="2 3">
    <name type="scientific">Lipomyces starkeyi NRRL Y-11557</name>
    <dbReference type="NCBI Taxonomy" id="675824"/>
    <lineage>
        <taxon>Eukaryota</taxon>
        <taxon>Fungi</taxon>
        <taxon>Dikarya</taxon>
        <taxon>Ascomycota</taxon>
        <taxon>Saccharomycotina</taxon>
        <taxon>Lipomycetes</taxon>
        <taxon>Lipomycetales</taxon>
        <taxon>Lipomycetaceae</taxon>
        <taxon>Lipomyces</taxon>
    </lineage>
</organism>
<feature type="region of interest" description="Disordered" evidence="1">
    <location>
        <begin position="60"/>
        <end position="81"/>
    </location>
</feature>
<name>A0A1E3Q8V5_LIPST</name>
<dbReference type="AlphaFoldDB" id="A0A1E3Q8V5"/>
<dbReference type="InterPro" id="IPR021858">
    <property type="entry name" value="Fun_TF"/>
</dbReference>
<dbReference type="Proteomes" id="UP000094385">
    <property type="component" value="Unassembled WGS sequence"/>
</dbReference>
<dbReference type="Pfam" id="PF11951">
    <property type="entry name" value="Fungal_trans_2"/>
    <property type="match status" value="2"/>
</dbReference>
<dbReference type="EMBL" id="KV454292">
    <property type="protein sequence ID" value="ODQ74008.1"/>
    <property type="molecule type" value="Genomic_DNA"/>
</dbReference>
<dbReference type="OrthoDB" id="5213892at2759"/>
<accession>A0A1E3Q8V5</accession>
<evidence type="ECO:0008006" key="4">
    <source>
        <dbReference type="Google" id="ProtNLM"/>
    </source>
</evidence>
<evidence type="ECO:0000313" key="3">
    <source>
        <dbReference type="Proteomes" id="UP000094385"/>
    </source>
</evidence>
<keyword evidence="3" id="KW-1185">Reference proteome</keyword>
<dbReference type="STRING" id="675824.A0A1E3Q8V5"/>